<keyword evidence="1 3" id="KW-0808">Transferase</keyword>
<dbReference type="PATRIC" id="fig|1473.5.peg.4041"/>
<dbReference type="PANTHER" id="PTHR43861:SF3">
    <property type="entry name" value="PUTATIVE (AFU_ORTHOLOGUE AFUA_2G14390)-RELATED"/>
    <property type="match status" value="1"/>
</dbReference>
<sequence>MSKEFWDESFSDNKFVYGKTANDFIQSMSQLMLAESAVACFAEGEGRNAVYLAECGHYVTAYDQSTVGLDKTSQLAHENGVSVKTVQKDLTKENVVKNKYDAAIMVFGHVPREQQHFLMDNMLQSLKTGGYLMLEVYSEDQLEYQTGGPKDKTMLYRPTDLLNWLDGHKWIHFYYGEAERHEGTRHSGLCHVVQVVLKKT</sequence>
<evidence type="ECO:0000259" key="2">
    <source>
        <dbReference type="Pfam" id="PF13649"/>
    </source>
</evidence>
<dbReference type="AlphaFoldDB" id="A0A0L0QRA5"/>
<evidence type="ECO:0000256" key="1">
    <source>
        <dbReference type="ARBA" id="ARBA00022679"/>
    </source>
</evidence>
<protein>
    <submittedName>
        <fullName evidence="3">Methyltransferase</fullName>
    </submittedName>
</protein>
<dbReference type="Pfam" id="PF13649">
    <property type="entry name" value="Methyltransf_25"/>
    <property type="match status" value="1"/>
</dbReference>
<dbReference type="Proteomes" id="UP000036780">
    <property type="component" value="Unassembled WGS sequence"/>
</dbReference>
<organism evidence="3 4">
    <name type="scientific">Virgibacillus pantothenticus</name>
    <dbReference type="NCBI Taxonomy" id="1473"/>
    <lineage>
        <taxon>Bacteria</taxon>
        <taxon>Bacillati</taxon>
        <taxon>Bacillota</taxon>
        <taxon>Bacilli</taxon>
        <taxon>Bacillales</taxon>
        <taxon>Bacillaceae</taxon>
        <taxon>Virgibacillus</taxon>
    </lineage>
</organism>
<proteinExistence type="predicted"/>
<dbReference type="GO" id="GO:0032259">
    <property type="term" value="P:methylation"/>
    <property type="evidence" value="ECO:0007669"/>
    <property type="project" value="UniProtKB-KW"/>
</dbReference>
<reference evidence="4" key="1">
    <citation type="submission" date="2015-07" db="EMBL/GenBank/DDBJ databases">
        <title>Fjat-10053 dsm26.</title>
        <authorList>
            <person name="Liu B."/>
            <person name="Wang J."/>
            <person name="Zhu Y."/>
            <person name="Liu G."/>
            <person name="Chen Q."/>
            <person name="Chen Z."/>
            <person name="Lan J."/>
            <person name="Che J."/>
            <person name="Ge C."/>
            <person name="Shi H."/>
            <person name="Pan Z."/>
            <person name="Liu X."/>
        </authorList>
    </citation>
    <scope>NUCLEOTIDE SEQUENCE [LARGE SCALE GENOMIC DNA]</scope>
    <source>
        <strain evidence="4">DSM 26</strain>
    </source>
</reference>
<comment type="caution">
    <text evidence="3">The sequence shown here is derived from an EMBL/GenBank/DDBJ whole genome shotgun (WGS) entry which is preliminary data.</text>
</comment>
<dbReference type="GO" id="GO:0008168">
    <property type="term" value="F:methyltransferase activity"/>
    <property type="evidence" value="ECO:0007669"/>
    <property type="project" value="UniProtKB-KW"/>
</dbReference>
<gene>
    <name evidence="3" type="ORF">AFK71_05300</name>
</gene>
<dbReference type="OrthoDB" id="9804312at2"/>
<dbReference type="SUPFAM" id="SSF53335">
    <property type="entry name" value="S-adenosyl-L-methionine-dependent methyltransferases"/>
    <property type="match status" value="1"/>
</dbReference>
<dbReference type="CDD" id="cd02440">
    <property type="entry name" value="AdoMet_MTases"/>
    <property type="match status" value="1"/>
</dbReference>
<dbReference type="PANTHER" id="PTHR43861">
    <property type="entry name" value="TRANS-ACONITATE 2-METHYLTRANSFERASE-RELATED"/>
    <property type="match status" value="1"/>
</dbReference>
<dbReference type="InterPro" id="IPR041698">
    <property type="entry name" value="Methyltransf_25"/>
</dbReference>
<keyword evidence="4" id="KW-1185">Reference proteome</keyword>
<dbReference type="EMBL" id="LGTO01000005">
    <property type="protein sequence ID" value="KNE21112.1"/>
    <property type="molecule type" value="Genomic_DNA"/>
</dbReference>
<dbReference type="RefSeq" id="WP_050350524.1">
    <property type="nucleotide sequence ID" value="NZ_BOSN01000007.1"/>
</dbReference>
<dbReference type="GeneID" id="66868807"/>
<dbReference type="Gene3D" id="3.40.50.150">
    <property type="entry name" value="Vaccinia Virus protein VP39"/>
    <property type="match status" value="1"/>
</dbReference>
<dbReference type="InterPro" id="IPR029063">
    <property type="entry name" value="SAM-dependent_MTases_sf"/>
</dbReference>
<name>A0A0L0QRA5_VIRPA</name>
<feature type="domain" description="Methyltransferase" evidence="2">
    <location>
        <begin position="41"/>
        <end position="130"/>
    </location>
</feature>
<accession>A0A0L0QRA5</accession>
<evidence type="ECO:0000313" key="3">
    <source>
        <dbReference type="EMBL" id="KNE21112.1"/>
    </source>
</evidence>
<evidence type="ECO:0000313" key="4">
    <source>
        <dbReference type="Proteomes" id="UP000036780"/>
    </source>
</evidence>
<keyword evidence="3" id="KW-0489">Methyltransferase</keyword>